<evidence type="ECO:0000256" key="2">
    <source>
        <dbReference type="ARBA" id="ARBA00008335"/>
    </source>
</evidence>
<evidence type="ECO:0000313" key="8">
    <source>
        <dbReference type="EMBL" id="KAK7203000.1"/>
    </source>
</evidence>
<dbReference type="PANTHER" id="PTHR23501">
    <property type="entry name" value="MAJOR FACILITATOR SUPERFAMILY"/>
    <property type="match status" value="1"/>
</dbReference>
<dbReference type="GeneID" id="90039126"/>
<dbReference type="InterPro" id="IPR011701">
    <property type="entry name" value="MFS"/>
</dbReference>
<comment type="caution">
    <text evidence="8">The sequence shown here is derived from an EMBL/GenBank/DDBJ whole genome shotgun (WGS) entry which is preliminary data.</text>
</comment>
<feature type="transmembrane region" description="Helical" evidence="7">
    <location>
        <begin position="207"/>
        <end position="227"/>
    </location>
</feature>
<dbReference type="RefSeq" id="XP_064766033.1">
    <property type="nucleotide sequence ID" value="XM_064913614.1"/>
</dbReference>
<evidence type="ECO:0000313" key="9">
    <source>
        <dbReference type="Proteomes" id="UP001498771"/>
    </source>
</evidence>
<feature type="transmembrane region" description="Helical" evidence="7">
    <location>
        <begin position="330"/>
        <end position="350"/>
    </location>
</feature>
<keyword evidence="4 7" id="KW-1133">Transmembrane helix</keyword>
<gene>
    <name evidence="8" type="ORF">BZA70DRAFT_284533</name>
</gene>
<organism evidence="8 9">
    <name type="scientific">Myxozyma melibiosi</name>
    <dbReference type="NCBI Taxonomy" id="54550"/>
    <lineage>
        <taxon>Eukaryota</taxon>
        <taxon>Fungi</taxon>
        <taxon>Dikarya</taxon>
        <taxon>Ascomycota</taxon>
        <taxon>Saccharomycotina</taxon>
        <taxon>Lipomycetes</taxon>
        <taxon>Lipomycetales</taxon>
        <taxon>Lipomycetaceae</taxon>
        <taxon>Myxozyma</taxon>
    </lineage>
</organism>
<feature type="transmembrane region" description="Helical" evidence="7">
    <location>
        <begin position="503"/>
        <end position="523"/>
    </location>
</feature>
<feature type="transmembrane region" description="Helical" evidence="7">
    <location>
        <begin position="451"/>
        <end position="470"/>
    </location>
</feature>
<feature type="transmembrane region" description="Helical" evidence="7">
    <location>
        <begin position="274"/>
        <end position="295"/>
    </location>
</feature>
<feature type="region of interest" description="Disordered" evidence="6">
    <location>
        <begin position="1"/>
        <end position="45"/>
    </location>
</feature>
<keyword evidence="3 7" id="KW-0812">Transmembrane</keyword>
<feature type="transmembrane region" description="Helical" evidence="7">
    <location>
        <begin position="616"/>
        <end position="638"/>
    </location>
</feature>
<keyword evidence="5 7" id="KW-0472">Membrane</keyword>
<evidence type="ECO:0000256" key="4">
    <source>
        <dbReference type="ARBA" id="ARBA00022989"/>
    </source>
</evidence>
<evidence type="ECO:0000256" key="6">
    <source>
        <dbReference type="SAM" id="MobiDB-lite"/>
    </source>
</evidence>
<feature type="transmembrane region" description="Helical" evidence="7">
    <location>
        <begin position="239"/>
        <end position="262"/>
    </location>
</feature>
<feature type="transmembrane region" description="Helical" evidence="7">
    <location>
        <begin position="125"/>
        <end position="146"/>
    </location>
</feature>
<dbReference type="InterPro" id="IPR036259">
    <property type="entry name" value="MFS_trans_sf"/>
</dbReference>
<dbReference type="Proteomes" id="UP001498771">
    <property type="component" value="Unassembled WGS sequence"/>
</dbReference>
<evidence type="ECO:0000256" key="7">
    <source>
        <dbReference type="SAM" id="Phobius"/>
    </source>
</evidence>
<evidence type="ECO:0000256" key="5">
    <source>
        <dbReference type="ARBA" id="ARBA00023136"/>
    </source>
</evidence>
<reference evidence="8 9" key="1">
    <citation type="submission" date="2024-03" db="EMBL/GenBank/DDBJ databases">
        <title>Genome-scale model development and genomic sequencing of the oleaginous clade Lipomyces.</title>
        <authorList>
            <consortium name="Lawrence Berkeley National Laboratory"/>
            <person name="Czajka J.J."/>
            <person name="Han Y."/>
            <person name="Kim J."/>
            <person name="Mondo S.J."/>
            <person name="Hofstad B.A."/>
            <person name="Robles A."/>
            <person name="Haridas S."/>
            <person name="Riley R."/>
            <person name="LaButti K."/>
            <person name="Pangilinan J."/>
            <person name="Andreopoulos W."/>
            <person name="Lipzen A."/>
            <person name="Yan J."/>
            <person name="Wang M."/>
            <person name="Ng V."/>
            <person name="Grigoriev I.V."/>
            <person name="Spatafora J.W."/>
            <person name="Magnuson J.K."/>
            <person name="Baker S.E."/>
            <person name="Pomraning K.R."/>
        </authorList>
    </citation>
    <scope>NUCLEOTIDE SEQUENCE [LARGE SCALE GENOMIC DNA]</scope>
    <source>
        <strain evidence="8 9">Phaff 52-87</strain>
    </source>
</reference>
<evidence type="ECO:0000256" key="1">
    <source>
        <dbReference type="ARBA" id="ARBA00004141"/>
    </source>
</evidence>
<feature type="transmembrane region" description="Helical" evidence="7">
    <location>
        <begin position="182"/>
        <end position="201"/>
    </location>
</feature>
<comment type="similarity">
    <text evidence="2">Belongs to the major facilitator superfamily.</text>
</comment>
<evidence type="ECO:0000256" key="3">
    <source>
        <dbReference type="ARBA" id="ARBA00022692"/>
    </source>
</evidence>
<sequence length="739" mass="81229">MDTDRLVPDPLSPEPLRVRVHRRDRSRARSRSRSRSPLPDHVQRSLDQQQYSGAHFHNAYSPMRAESPSGAGGHDEIRELGLNRTLTSATAATVIDEYAELGVQKAEALAQTWTRRGLHCAYMGLFLLAFTTSLSGQVTALLTPFATSEFHVHSLLAMVQVVQGILFAVVKTPMAKIANAFGRPEAFTLALVLLCAGYLQMSLAGSVSAYASAQIFSASGTTGLLILQQIFVADTTDLLNRALFSVLPDTPFLVTVFIAPWLTDISIEKFTWRVGYSVWVLLVPLAASPLLITLFHNQRRARSIGLIPKFSWGGTSLFAIAKSISGALDLLGILLFTSACSMVLIPLTLSSTLATHWHDPRISGLLIGGTILFIIFIVWELYLAKRAELDPHSNTTRPRPLLSLRVLENRTVRSGCVTIFFYDLAYNIFQPYFFSYLMVTRPMNTDTAGRIVQIFSFAATVAGITVSLLIKRSHRYKRWLLMAIPIYQIGILTMHFTRVPNSHTFFVVFSQVMTGAGGGLLSVPTQIGVQASCSHSDVALATAMFLTVFSLGSAVGASISGAIWTSLLPSYLKYYLPEDMQSEVYDIYGDFEYARQHYPDLSSPERQSIVAAYKDVMAVLIWVAFFIVIPAFISALFMTEYDLEELSKLAEEHARAGYGILNKNSDDEADDDDEAGSFIGSVHPPIIVGSHVDRSDDGDAILEISSDEEEDALGAGVGVAASHRDVVQDPLRVGKRRLL</sequence>
<accession>A0ABR1EZL5</accession>
<dbReference type="PANTHER" id="PTHR23501:SF87">
    <property type="entry name" value="SIDEROPHORE IRON TRANSPORTER 2"/>
    <property type="match status" value="1"/>
</dbReference>
<dbReference type="SUPFAM" id="SSF103473">
    <property type="entry name" value="MFS general substrate transporter"/>
    <property type="match status" value="2"/>
</dbReference>
<dbReference type="Gene3D" id="1.20.1250.20">
    <property type="entry name" value="MFS general substrate transporter like domains"/>
    <property type="match status" value="2"/>
</dbReference>
<protein>
    <submittedName>
        <fullName evidence="8">Major facilitator superfamily domain-containing protein</fullName>
    </submittedName>
</protein>
<feature type="transmembrane region" description="Helical" evidence="7">
    <location>
        <begin position="419"/>
        <end position="439"/>
    </location>
</feature>
<dbReference type="Pfam" id="PF07690">
    <property type="entry name" value="MFS_1"/>
    <property type="match status" value="1"/>
</dbReference>
<comment type="subcellular location">
    <subcellularLocation>
        <location evidence="1">Membrane</location>
        <topology evidence="1">Multi-pass membrane protein</topology>
    </subcellularLocation>
</comment>
<proteinExistence type="inferred from homology"/>
<name>A0ABR1EZL5_9ASCO</name>
<feature type="transmembrane region" description="Helical" evidence="7">
    <location>
        <begin position="362"/>
        <end position="383"/>
    </location>
</feature>
<feature type="compositionally biased region" description="Basic residues" evidence="6">
    <location>
        <begin position="18"/>
        <end position="34"/>
    </location>
</feature>
<feature type="transmembrane region" description="Helical" evidence="7">
    <location>
        <begin position="152"/>
        <end position="170"/>
    </location>
</feature>
<keyword evidence="9" id="KW-1185">Reference proteome</keyword>
<feature type="transmembrane region" description="Helical" evidence="7">
    <location>
        <begin position="544"/>
        <end position="567"/>
    </location>
</feature>
<dbReference type="EMBL" id="JBBJBU010000014">
    <property type="protein sequence ID" value="KAK7203000.1"/>
    <property type="molecule type" value="Genomic_DNA"/>
</dbReference>